<dbReference type="EMBL" id="AMQM01005706">
    <property type="status" value="NOT_ANNOTATED_CDS"/>
    <property type="molecule type" value="Genomic_DNA"/>
</dbReference>
<sequence length="106" mass="12147">MACNNESTYMSLWDLAHSISTRGQHDCINLFAEATKIFARACYSSNLIINLLILYVFKLRVAGRDLSEFEPGGLSEFEPGHCSIRTKRHLVASYTYEKLIQQFLMH</sequence>
<dbReference type="EMBL" id="AMQM01005705">
    <property type="status" value="NOT_ANNOTATED_CDS"/>
    <property type="molecule type" value="Genomic_DNA"/>
</dbReference>
<name>T1FAM1_HELRO</name>
<evidence type="ECO:0000313" key="1">
    <source>
        <dbReference type="EMBL" id="ESN99762.1"/>
    </source>
</evidence>
<reference evidence="2" key="3">
    <citation type="submission" date="2015-06" db="UniProtKB">
        <authorList>
            <consortium name="EnsemblMetazoa"/>
        </authorList>
    </citation>
    <scope>IDENTIFICATION</scope>
</reference>
<proteinExistence type="predicted"/>
<dbReference type="InParanoid" id="T1FAM1"/>
<protein>
    <submittedName>
        <fullName evidence="1 2">Uncharacterized protein</fullName>
    </submittedName>
</protein>
<reference evidence="1 3" key="2">
    <citation type="journal article" date="2013" name="Nature">
        <title>Insights into bilaterian evolution from three spiralian genomes.</title>
        <authorList>
            <person name="Simakov O."/>
            <person name="Marletaz F."/>
            <person name="Cho S.J."/>
            <person name="Edsinger-Gonzales E."/>
            <person name="Havlak P."/>
            <person name="Hellsten U."/>
            <person name="Kuo D.H."/>
            <person name="Larsson T."/>
            <person name="Lv J."/>
            <person name="Arendt D."/>
            <person name="Savage R."/>
            <person name="Osoegawa K."/>
            <person name="de Jong P."/>
            <person name="Grimwood J."/>
            <person name="Chapman J.A."/>
            <person name="Shapiro H."/>
            <person name="Aerts A."/>
            <person name="Otillar R.P."/>
            <person name="Terry A.Y."/>
            <person name="Boore J.L."/>
            <person name="Grigoriev I.V."/>
            <person name="Lindberg D.R."/>
            <person name="Seaver E.C."/>
            <person name="Weisblat D.A."/>
            <person name="Putnam N.H."/>
            <person name="Rokhsar D.S."/>
        </authorList>
    </citation>
    <scope>NUCLEOTIDE SEQUENCE</scope>
</reference>
<organism evidence="2 3">
    <name type="scientific">Helobdella robusta</name>
    <name type="common">Californian leech</name>
    <dbReference type="NCBI Taxonomy" id="6412"/>
    <lineage>
        <taxon>Eukaryota</taxon>
        <taxon>Metazoa</taxon>
        <taxon>Spiralia</taxon>
        <taxon>Lophotrochozoa</taxon>
        <taxon>Annelida</taxon>
        <taxon>Clitellata</taxon>
        <taxon>Hirudinea</taxon>
        <taxon>Rhynchobdellida</taxon>
        <taxon>Glossiphoniidae</taxon>
        <taxon>Helobdella</taxon>
    </lineage>
</organism>
<accession>T1FAM1</accession>
<dbReference type="Proteomes" id="UP000015101">
    <property type="component" value="Unassembled WGS sequence"/>
</dbReference>
<evidence type="ECO:0000313" key="2">
    <source>
        <dbReference type="EnsemblMetazoa" id="HelroP176524"/>
    </source>
</evidence>
<gene>
    <name evidence="2" type="primary">20205870</name>
    <name evidence="1" type="ORF">HELRODRAFT_176524</name>
</gene>
<dbReference type="KEGG" id="hro:HELRODRAFT_176524"/>
<dbReference type="EMBL" id="KB097070">
    <property type="protein sequence ID" value="ESN99762.1"/>
    <property type="molecule type" value="Genomic_DNA"/>
</dbReference>
<evidence type="ECO:0000313" key="3">
    <source>
        <dbReference type="Proteomes" id="UP000015101"/>
    </source>
</evidence>
<dbReference type="HOGENOM" id="CLU_2226030_0_0_1"/>
<reference evidence="3" key="1">
    <citation type="submission" date="2012-12" db="EMBL/GenBank/DDBJ databases">
        <authorList>
            <person name="Hellsten U."/>
            <person name="Grimwood J."/>
            <person name="Chapman J.A."/>
            <person name="Shapiro H."/>
            <person name="Aerts A."/>
            <person name="Otillar R.P."/>
            <person name="Terry A.Y."/>
            <person name="Boore J.L."/>
            <person name="Simakov O."/>
            <person name="Marletaz F."/>
            <person name="Cho S.-J."/>
            <person name="Edsinger-Gonzales E."/>
            <person name="Havlak P."/>
            <person name="Kuo D.-H."/>
            <person name="Larsson T."/>
            <person name="Lv J."/>
            <person name="Arendt D."/>
            <person name="Savage R."/>
            <person name="Osoegawa K."/>
            <person name="de Jong P."/>
            <person name="Lindberg D.R."/>
            <person name="Seaver E.C."/>
            <person name="Weisblat D.A."/>
            <person name="Putnam N.H."/>
            <person name="Grigoriev I.V."/>
            <person name="Rokhsar D.S."/>
        </authorList>
    </citation>
    <scope>NUCLEOTIDE SEQUENCE</scope>
</reference>
<dbReference type="RefSeq" id="XP_009022120.1">
    <property type="nucleotide sequence ID" value="XM_009023872.1"/>
</dbReference>
<dbReference type="CTD" id="20205870"/>
<keyword evidence="3" id="KW-1185">Reference proteome</keyword>
<dbReference type="AlphaFoldDB" id="T1FAM1"/>
<dbReference type="GeneID" id="20205870"/>
<dbReference type="EnsemblMetazoa" id="HelroT176524">
    <property type="protein sequence ID" value="HelroP176524"/>
    <property type="gene ID" value="HelroG176524"/>
</dbReference>